<proteinExistence type="predicted"/>
<dbReference type="AlphaFoldDB" id="A0A6G0Z5Q1"/>
<accession>A0A6G0Z5Q1</accession>
<name>A0A6G0Z5Q1_APHCR</name>
<feature type="transmembrane region" description="Helical" evidence="1">
    <location>
        <begin position="61"/>
        <end position="83"/>
    </location>
</feature>
<comment type="caution">
    <text evidence="2">The sequence shown here is derived from an EMBL/GenBank/DDBJ whole genome shotgun (WGS) entry which is preliminary data.</text>
</comment>
<reference evidence="2 3" key="1">
    <citation type="submission" date="2019-08" db="EMBL/GenBank/DDBJ databases">
        <title>Whole genome of Aphis craccivora.</title>
        <authorList>
            <person name="Voronova N.V."/>
            <person name="Shulinski R.S."/>
            <person name="Bandarenka Y.V."/>
            <person name="Zhorov D.G."/>
            <person name="Warner D."/>
        </authorList>
    </citation>
    <scope>NUCLEOTIDE SEQUENCE [LARGE SCALE GENOMIC DNA]</scope>
    <source>
        <strain evidence="2">180601</strain>
        <tissue evidence="2">Whole Body</tissue>
    </source>
</reference>
<keyword evidence="1" id="KW-0472">Membrane</keyword>
<protein>
    <submittedName>
        <fullName evidence="2">Mediator of RNA polymerase II transcription subunit 13-like isoform X2</fullName>
    </submittedName>
</protein>
<dbReference type="EMBL" id="VUJU01001270">
    <property type="protein sequence ID" value="KAF0766066.1"/>
    <property type="molecule type" value="Genomic_DNA"/>
</dbReference>
<keyword evidence="3" id="KW-1185">Reference proteome</keyword>
<dbReference type="OrthoDB" id="103819at2759"/>
<dbReference type="Proteomes" id="UP000478052">
    <property type="component" value="Unassembled WGS sequence"/>
</dbReference>
<gene>
    <name evidence="2" type="ORF">FWK35_00002791</name>
</gene>
<evidence type="ECO:0000313" key="3">
    <source>
        <dbReference type="Proteomes" id="UP000478052"/>
    </source>
</evidence>
<keyword evidence="1" id="KW-1133">Transmembrane helix</keyword>
<feature type="transmembrane region" description="Helical" evidence="1">
    <location>
        <begin position="28"/>
        <end position="49"/>
    </location>
</feature>
<organism evidence="2 3">
    <name type="scientific">Aphis craccivora</name>
    <name type="common">Cowpea aphid</name>
    <dbReference type="NCBI Taxonomy" id="307492"/>
    <lineage>
        <taxon>Eukaryota</taxon>
        <taxon>Metazoa</taxon>
        <taxon>Ecdysozoa</taxon>
        <taxon>Arthropoda</taxon>
        <taxon>Hexapoda</taxon>
        <taxon>Insecta</taxon>
        <taxon>Pterygota</taxon>
        <taxon>Neoptera</taxon>
        <taxon>Paraneoptera</taxon>
        <taxon>Hemiptera</taxon>
        <taxon>Sternorrhyncha</taxon>
        <taxon>Aphidomorpha</taxon>
        <taxon>Aphidoidea</taxon>
        <taxon>Aphididae</taxon>
        <taxon>Aphidini</taxon>
        <taxon>Aphis</taxon>
        <taxon>Aphis</taxon>
    </lineage>
</organism>
<evidence type="ECO:0000256" key="1">
    <source>
        <dbReference type="SAM" id="Phobius"/>
    </source>
</evidence>
<sequence>MTHSSHQTNGASLEDCHTNFFALFYGHYIFLASLCGVLESLIFCLAIRLVYKKALIPLVHYFRMIVRSYVLRSSMIISTYLILII</sequence>
<keyword evidence="1" id="KW-0812">Transmembrane</keyword>
<evidence type="ECO:0000313" key="2">
    <source>
        <dbReference type="EMBL" id="KAF0766066.1"/>
    </source>
</evidence>